<dbReference type="CDD" id="cd01949">
    <property type="entry name" value="GGDEF"/>
    <property type="match status" value="1"/>
</dbReference>
<dbReference type="InterPro" id="IPR001789">
    <property type="entry name" value="Sig_transdc_resp-reg_receiver"/>
</dbReference>
<dbReference type="GO" id="GO:0052621">
    <property type="term" value="F:diguanylate cyclase activity"/>
    <property type="evidence" value="ECO:0007669"/>
    <property type="project" value="UniProtKB-EC"/>
</dbReference>
<comment type="catalytic activity">
    <reaction evidence="3">
        <text>2 GTP = 3',3'-c-di-GMP + 2 diphosphate</text>
        <dbReference type="Rhea" id="RHEA:24898"/>
        <dbReference type="ChEBI" id="CHEBI:33019"/>
        <dbReference type="ChEBI" id="CHEBI:37565"/>
        <dbReference type="ChEBI" id="CHEBI:58805"/>
        <dbReference type="EC" id="2.7.7.65"/>
    </reaction>
</comment>
<keyword evidence="4" id="KW-0597">Phosphoprotein</keyword>
<evidence type="ECO:0000259" key="6">
    <source>
        <dbReference type="PROSITE" id="PS50887"/>
    </source>
</evidence>
<comment type="caution">
    <text evidence="7">The sequence shown here is derived from an EMBL/GenBank/DDBJ whole genome shotgun (WGS) entry which is preliminary data.</text>
</comment>
<sequence>MDIPQEAVQRARVLIIDDEASQIMTIRSTLHADYEVSFACNTDDAYKLCHQFPQPDIILMDIVMPKCNGYQLCSMLKADAVTHDIPIIFISGNESAEDMAKGFNVGCVDYLVKPIRQTELKARIATHLSLNRQTRALERLAYQDPLTLVANRRKFNETLQREWARCTRYHQPLALLIVDLDDFKVINDNLGHSVGDQCLTTVAGILRNSIHRPGDMVARIGGDEFALIFSDFEPCAAETKCQSILDSVALIPPQKNAQGEYKLTLSMGMSIMYPDTKSDSFDAFQAADRVLYECKKSGKNRYELSKPYYTTESKLAHFK</sequence>
<dbReference type="PANTHER" id="PTHR45138:SF9">
    <property type="entry name" value="DIGUANYLATE CYCLASE DGCM-RELATED"/>
    <property type="match status" value="1"/>
</dbReference>
<dbReference type="PANTHER" id="PTHR45138">
    <property type="entry name" value="REGULATORY COMPONENTS OF SENSORY TRANSDUCTION SYSTEM"/>
    <property type="match status" value="1"/>
</dbReference>
<reference evidence="7" key="2">
    <citation type="submission" date="2023-01" db="EMBL/GenBank/DDBJ databases">
        <title>Draft genome sequence of Agaribacter marinus strain NBRC 110023.</title>
        <authorList>
            <person name="Sun Q."/>
            <person name="Mori K."/>
        </authorList>
    </citation>
    <scope>NUCLEOTIDE SEQUENCE</scope>
    <source>
        <strain evidence="7">NBRC 110023</strain>
    </source>
</reference>
<evidence type="ECO:0000256" key="4">
    <source>
        <dbReference type="PROSITE-ProRule" id="PRU00169"/>
    </source>
</evidence>
<feature type="domain" description="Response regulatory" evidence="5">
    <location>
        <begin position="12"/>
        <end position="128"/>
    </location>
</feature>
<dbReference type="Pfam" id="PF00072">
    <property type="entry name" value="Response_reg"/>
    <property type="match status" value="1"/>
</dbReference>
<dbReference type="FunFam" id="3.30.70.270:FF:000001">
    <property type="entry name" value="Diguanylate cyclase domain protein"/>
    <property type="match status" value="1"/>
</dbReference>
<dbReference type="SUPFAM" id="SSF52172">
    <property type="entry name" value="CheY-like"/>
    <property type="match status" value="1"/>
</dbReference>
<evidence type="ECO:0000256" key="3">
    <source>
        <dbReference type="ARBA" id="ARBA00034247"/>
    </source>
</evidence>
<dbReference type="GO" id="GO:1902201">
    <property type="term" value="P:negative regulation of bacterial-type flagellum-dependent cell motility"/>
    <property type="evidence" value="ECO:0007669"/>
    <property type="project" value="TreeGrafter"/>
</dbReference>
<dbReference type="Pfam" id="PF00990">
    <property type="entry name" value="GGDEF"/>
    <property type="match status" value="1"/>
</dbReference>
<evidence type="ECO:0000259" key="5">
    <source>
        <dbReference type="PROSITE" id="PS50110"/>
    </source>
</evidence>
<dbReference type="AlphaFoldDB" id="A0AA37SZF7"/>
<accession>A0AA37SZF7</accession>
<dbReference type="Gene3D" id="3.40.50.2300">
    <property type="match status" value="1"/>
</dbReference>
<evidence type="ECO:0000313" key="8">
    <source>
        <dbReference type="Proteomes" id="UP001156601"/>
    </source>
</evidence>
<dbReference type="SUPFAM" id="SSF55073">
    <property type="entry name" value="Nucleotide cyclase"/>
    <property type="match status" value="1"/>
</dbReference>
<dbReference type="Gene3D" id="3.30.70.270">
    <property type="match status" value="1"/>
</dbReference>
<dbReference type="EC" id="2.7.7.65" evidence="2"/>
<proteinExistence type="predicted"/>
<dbReference type="Proteomes" id="UP001156601">
    <property type="component" value="Unassembled WGS sequence"/>
</dbReference>
<protein>
    <recommendedName>
        <fullName evidence="2">diguanylate cyclase</fullName>
        <ecNumber evidence="2">2.7.7.65</ecNumber>
    </recommendedName>
</protein>
<feature type="modified residue" description="4-aspartylphosphate" evidence="4">
    <location>
        <position position="61"/>
    </location>
</feature>
<dbReference type="InterPro" id="IPR000160">
    <property type="entry name" value="GGDEF_dom"/>
</dbReference>
<dbReference type="InterPro" id="IPR011006">
    <property type="entry name" value="CheY-like_superfamily"/>
</dbReference>
<reference evidence="7" key="1">
    <citation type="journal article" date="2014" name="Int. J. Syst. Evol. Microbiol.">
        <title>Complete genome sequence of Corynebacterium casei LMG S-19264T (=DSM 44701T), isolated from a smear-ripened cheese.</title>
        <authorList>
            <consortium name="US DOE Joint Genome Institute (JGI-PGF)"/>
            <person name="Walter F."/>
            <person name="Albersmeier A."/>
            <person name="Kalinowski J."/>
            <person name="Ruckert C."/>
        </authorList>
    </citation>
    <scope>NUCLEOTIDE SEQUENCE</scope>
    <source>
        <strain evidence="7">NBRC 110023</strain>
    </source>
</reference>
<dbReference type="PROSITE" id="PS50110">
    <property type="entry name" value="RESPONSE_REGULATORY"/>
    <property type="match status" value="1"/>
</dbReference>
<feature type="domain" description="GGDEF" evidence="6">
    <location>
        <begin position="171"/>
        <end position="307"/>
    </location>
</feature>
<dbReference type="InterPro" id="IPR043128">
    <property type="entry name" value="Rev_trsase/Diguanyl_cyclase"/>
</dbReference>
<keyword evidence="8" id="KW-1185">Reference proteome</keyword>
<name>A0AA37SZF7_9ALTE</name>
<dbReference type="RefSeq" id="WP_284217802.1">
    <property type="nucleotide sequence ID" value="NZ_BSOT01000006.1"/>
</dbReference>
<dbReference type="InterPro" id="IPR050469">
    <property type="entry name" value="Diguanylate_Cyclase"/>
</dbReference>
<dbReference type="InterPro" id="IPR029787">
    <property type="entry name" value="Nucleotide_cyclase"/>
</dbReference>
<gene>
    <name evidence="7" type="ORF">GCM10007852_23520</name>
</gene>
<organism evidence="7 8">
    <name type="scientific">Agaribacter marinus</name>
    <dbReference type="NCBI Taxonomy" id="1431249"/>
    <lineage>
        <taxon>Bacteria</taxon>
        <taxon>Pseudomonadati</taxon>
        <taxon>Pseudomonadota</taxon>
        <taxon>Gammaproteobacteria</taxon>
        <taxon>Alteromonadales</taxon>
        <taxon>Alteromonadaceae</taxon>
        <taxon>Agaribacter</taxon>
    </lineage>
</organism>
<comment type="cofactor">
    <cofactor evidence="1">
        <name>Mg(2+)</name>
        <dbReference type="ChEBI" id="CHEBI:18420"/>
    </cofactor>
</comment>
<dbReference type="EMBL" id="BSOT01000006">
    <property type="protein sequence ID" value="GLR71444.1"/>
    <property type="molecule type" value="Genomic_DNA"/>
</dbReference>
<dbReference type="GO" id="GO:0043709">
    <property type="term" value="P:cell adhesion involved in single-species biofilm formation"/>
    <property type="evidence" value="ECO:0007669"/>
    <property type="project" value="TreeGrafter"/>
</dbReference>
<dbReference type="GO" id="GO:0005886">
    <property type="term" value="C:plasma membrane"/>
    <property type="evidence" value="ECO:0007669"/>
    <property type="project" value="TreeGrafter"/>
</dbReference>
<dbReference type="SMART" id="SM00267">
    <property type="entry name" value="GGDEF"/>
    <property type="match status" value="1"/>
</dbReference>
<evidence type="ECO:0000256" key="1">
    <source>
        <dbReference type="ARBA" id="ARBA00001946"/>
    </source>
</evidence>
<dbReference type="PROSITE" id="PS50887">
    <property type="entry name" value="GGDEF"/>
    <property type="match status" value="1"/>
</dbReference>
<evidence type="ECO:0000256" key="2">
    <source>
        <dbReference type="ARBA" id="ARBA00012528"/>
    </source>
</evidence>
<dbReference type="SMART" id="SM00448">
    <property type="entry name" value="REC"/>
    <property type="match status" value="1"/>
</dbReference>
<dbReference type="NCBIfam" id="TIGR00254">
    <property type="entry name" value="GGDEF"/>
    <property type="match status" value="1"/>
</dbReference>
<evidence type="ECO:0000313" key="7">
    <source>
        <dbReference type="EMBL" id="GLR71444.1"/>
    </source>
</evidence>
<dbReference type="GO" id="GO:0000160">
    <property type="term" value="P:phosphorelay signal transduction system"/>
    <property type="evidence" value="ECO:0007669"/>
    <property type="project" value="InterPro"/>
</dbReference>